<reference evidence="3 4" key="1">
    <citation type="submission" date="2020-07" db="EMBL/GenBank/DDBJ databases">
        <title>Above-ground endophytic microbial communities from plants in different locations in the United States.</title>
        <authorList>
            <person name="Frank C."/>
        </authorList>
    </citation>
    <scope>NUCLEOTIDE SEQUENCE [LARGE SCALE GENOMIC DNA]</scope>
    <source>
        <strain evidence="3 4">WPL5_2</strain>
    </source>
</reference>
<dbReference type="GO" id="GO:0050126">
    <property type="term" value="F:N-carbamoylputrescine amidase activity"/>
    <property type="evidence" value="ECO:0007669"/>
    <property type="project" value="UniProtKB-EC"/>
</dbReference>
<accession>A0AAW3T2N6</accession>
<dbReference type="EC" id="3.5.1.53" evidence="3"/>
<keyword evidence="1 3" id="KW-0378">Hydrolase</keyword>
<dbReference type="AlphaFoldDB" id="A0AAW3T2N6"/>
<name>A0AAW3T2N6_9MICO</name>
<evidence type="ECO:0000313" key="3">
    <source>
        <dbReference type="EMBL" id="MBA8989323.1"/>
    </source>
</evidence>
<dbReference type="PROSITE" id="PS50263">
    <property type="entry name" value="CN_HYDROLASE"/>
    <property type="match status" value="1"/>
</dbReference>
<comment type="caution">
    <text evidence="3">The sequence shown here is derived from an EMBL/GenBank/DDBJ whole genome shotgun (WGS) entry which is preliminary data.</text>
</comment>
<dbReference type="InterPro" id="IPR050345">
    <property type="entry name" value="Aliph_Amidase/BUP"/>
</dbReference>
<organism evidence="3 4">
    <name type="scientific">Curtobacterium pusillum</name>
    <dbReference type="NCBI Taxonomy" id="69373"/>
    <lineage>
        <taxon>Bacteria</taxon>
        <taxon>Bacillati</taxon>
        <taxon>Actinomycetota</taxon>
        <taxon>Actinomycetes</taxon>
        <taxon>Micrococcales</taxon>
        <taxon>Microbacteriaceae</taxon>
        <taxon>Curtobacterium</taxon>
    </lineage>
</organism>
<dbReference type="PANTHER" id="PTHR43674:SF2">
    <property type="entry name" value="BETA-UREIDOPROPIONASE"/>
    <property type="match status" value="1"/>
</dbReference>
<dbReference type="InterPro" id="IPR003010">
    <property type="entry name" value="C-N_Hydrolase"/>
</dbReference>
<dbReference type="SUPFAM" id="SSF56317">
    <property type="entry name" value="Carbon-nitrogen hydrolase"/>
    <property type="match status" value="1"/>
</dbReference>
<proteinExistence type="predicted"/>
<evidence type="ECO:0000313" key="4">
    <source>
        <dbReference type="Proteomes" id="UP000590225"/>
    </source>
</evidence>
<dbReference type="Pfam" id="PF00795">
    <property type="entry name" value="CN_hydrolase"/>
    <property type="match status" value="1"/>
</dbReference>
<dbReference type="RefSeq" id="WP_182515073.1">
    <property type="nucleotide sequence ID" value="NZ_JACGXP010000001.1"/>
</dbReference>
<evidence type="ECO:0000256" key="1">
    <source>
        <dbReference type="ARBA" id="ARBA00022801"/>
    </source>
</evidence>
<dbReference type="Proteomes" id="UP000590225">
    <property type="component" value="Unassembled WGS sequence"/>
</dbReference>
<dbReference type="PANTHER" id="PTHR43674">
    <property type="entry name" value="NITRILASE C965.09-RELATED"/>
    <property type="match status" value="1"/>
</dbReference>
<evidence type="ECO:0000259" key="2">
    <source>
        <dbReference type="PROSITE" id="PS50263"/>
    </source>
</evidence>
<gene>
    <name evidence="3" type="ORF">FHW23_000555</name>
</gene>
<sequence>MDVIIGTPQRSPLHEDTGVPRRTVRVALVQARWLEDPAAHESRLADGIATAAANGATAVFLQELTLSRYPGDTPAGDVPKEHAESLEDGPTITFAREQARRHGVFVHASLYERPAEDDRPEDPRGYNTAVLVGPDGTLVGRTRKTHIPISAGYYEDTYFRPGNDDDAFPVYEPAGLGARVGLPTCWDEWFPEVARSYGIAGSDVLAYPTAIGSEPTFPDFDTAGIWRQVIVANGITAGQFMVVPNRWGNEGDITFYGSSFISDPFGRVLVEAPRDADTVLVADLDLDARVEWLRLFPFYLTRRPDLYGGLVQDVDPVRDGYGAREAIRASIANVPAEGRPTDAAANAASDAVAAHS</sequence>
<dbReference type="Gene3D" id="3.60.110.10">
    <property type="entry name" value="Carbon-nitrogen hydrolase"/>
    <property type="match status" value="1"/>
</dbReference>
<dbReference type="EMBL" id="JACGXP010000001">
    <property type="protein sequence ID" value="MBA8989323.1"/>
    <property type="molecule type" value="Genomic_DNA"/>
</dbReference>
<feature type="domain" description="CN hydrolase" evidence="2">
    <location>
        <begin position="24"/>
        <end position="286"/>
    </location>
</feature>
<protein>
    <submittedName>
        <fullName evidence="3">N-carbamoylputrescine amidase</fullName>
        <ecNumber evidence="3">3.5.1.53</ecNumber>
    </submittedName>
</protein>
<dbReference type="InterPro" id="IPR036526">
    <property type="entry name" value="C-N_Hydrolase_sf"/>
</dbReference>